<name>A0AAD4CSA2_ASPNN</name>
<dbReference type="Proteomes" id="UP001194746">
    <property type="component" value="Unassembled WGS sequence"/>
</dbReference>
<reference evidence="3" key="1">
    <citation type="journal article" date="2019" name="Beilstein J. Org. Chem.">
        <title>Nanangenines: drimane sesquiterpenoids as the dominant metabolite cohort of a novel Australian fungus, Aspergillus nanangensis.</title>
        <authorList>
            <person name="Lacey H.J."/>
            <person name="Gilchrist C.L.M."/>
            <person name="Crombie A."/>
            <person name="Kalaitzis J.A."/>
            <person name="Vuong D."/>
            <person name="Rutledge P.J."/>
            <person name="Turner P."/>
            <person name="Pitt J.I."/>
            <person name="Lacey E."/>
            <person name="Chooi Y.H."/>
            <person name="Piggott A.M."/>
        </authorList>
    </citation>
    <scope>NUCLEOTIDE SEQUENCE</scope>
    <source>
        <strain evidence="3">MST-FP2251</strain>
    </source>
</reference>
<dbReference type="EMBL" id="VCAU01000018">
    <property type="protein sequence ID" value="KAF9891532.1"/>
    <property type="molecule type" value="Genomic_DNA"/>
</dbReference>
<dbReference type="InterPro" id="IPR050300">
    <property type="entry name" value="GDXG_lipolytic_enzyme"/>
</dbReference>
<sequence>MSSLRYDPEFAALAGDSLTDHREVIPVGDIKTRRDRIAHFIEKSQAQELPKDIKQQVHHATAADGHQVAIYHFTKEPVRSGPGPAIVHIHGGGYTCLTAGSMTPTLTSYVSITGVPILSIDYRLSPEHPYPGPLEDCWISLRWIQNHAAELNIDPNRIAIMGESAGGGLTAALAILARDRQLSPPLAKQILMYPMMDDRTETDHTGGLAVFAVEDVVTGWSSYLGALYKTDMVPPYAAAARVEDVSGLPALYIDCGQLDMFIHEGVAYAHKFVTANIPVECHVYEGVPHAFQRFAPSSQVAQRALANRVAAMRSF</sequence>
<dbReference type="AlphaFoldDB" id="A0AAD4CSA2"/>
<protein>
    <recommendedName>
        <fullName evidence="2">Alpha/beta hydrolase fold-3 domain-containing protein</fullName>
    </recommendedName>
</protein>
<dbReference type="SUPFAM" id="SSF53474">
    <property type="entry name" value="alpha/beta-Hydrolases"/>
    <property type="match status" value="1"/>
</dbReference>
<comment type="caution">
    <text evidence="3">The sequence shown here is derived from an EMBL/GenBank/DDBJ whole genome shotgun (WGS) entry which is preliminary data.</text>
</comment>
<evidence type="ECO:0000313" key="4">
    <source>
        <dbReference type="Proteomes" id="UP001194746"/>
    </source>
</evidence>
<accession>A0AAD4CSA2</accession>
<dbReference type="PANTHER" id="PTHR48081">
    <property type="entry name" value="AB HYDROLASE SUPERFAMILY PROTEIN C4A8.06C"/>
    <property type="match status" value="1"/>
</dbReference>
<evidence type="ECO:0000256" key="1">
    <source>
        <dbReference type="ARBA" id="ARBA00022801"/>
    </source>
</evidence>
<dbReference type="GO" id="GO:0016787">
    <property type="term" value="F:hydrolase activity"/>
    <property type="evidence" value="ECO:0007669"/>
    <property type="project" value="UniProtKB-KW"/>
</dbReference>
<organism evidence="3 4">
    <name type="scientific">Aspergillus nanangensis</name>
    <dbReference type="NCBI Taxonomy" id="2582783"/>
    <lineage>
        <taxon>Eukaryota</taxon>
        <taxon>Fungi</taxon>
        <taxon>Dikarya</taxon>
        <taxon>Ascomycota</taxon>
        <taxon>Pezizomycotina</taxon>
        <taxon>Eurotiomycetes</taxon>
        <taxon>Eurotiomycetidae</taxon>
        <taxon>Eurotiales</taxon>
        <taxon>Aspergillaceae</taxon>
        <taxon>Aspergillus</taxon>
        <taxon>Aspergillus subgen. Circumdati</taxon>
    </lineage>
</organism>
<dbReference type="Pfam" id="PF07859">
    <property type="entry name" value="Abhydrolase_3"/>
    <property type="match status" value="1"/>
</dbReference>
<reference evidence="3" key="2">
    <citation type="submission" date="2020-02" db="EMBL/GenBank/DDBJ databases">
        <authorList>
            <person name="Gilchrist C.L.M."/>
            <person name="Chooi Y.-H."/>
        </authorList>
    </citation>
    <scope>NUCLEOTIDE SEQUENCE</scope>
    <source>
        <strain evidence="3">MST-FP2251</strain>
    </source>
</reference>
<keyword evidence="4" id="KW-1185">Reference proteome</keyword>
<proteinExistence type="predicted"/>
<evidence type="ECO:0000259" key="2">
    <source>
        <dbReference type="Pfam" id="PF07859"/>
    </source>
</evidence>
<gene>
    <name evidence="3" type="ORF">FE257_003999</name>
</gene>
<dbReference type="InterPro" id="IPR013094">
    <property type="entry name" value="AB_hydrolase_3"/>
</dbReference>
<evidence type="ECO:0000313" key="3">
    <source>
        <dbReference type="EMBL" id="KAF9891532.1"/>
    </source>
</evidence>
<dbReference type="PANTHER" id="PTHR48081:SF8">
    <property type="entry name" value="ALPHA_BETA HYDROLASE FOLD-3 DOMAIN-CONTAINING PROTEIN-RELATED"/>
    <property type="match status" value="1"/>
</dbReference>
<keyword evidence="1" id="KW-0378">Hydrolase</keyword>
<feature type="domain" description="Alpha/beta hydrolase fold-3" evidence="2">
    <location>
        <begin position="86"/>
        <end position="292"/>
    </location>
</feature>
<dbReference type="Gene3D" id="3.40.50.1820">
    <property type="entry name" value="alpha/beta hydrolase"/>
    <property type="match status" value="1"/>
</dbReference>
<dbReference type="InterPro" id="IPR029058">
    <property type="entry name" value="AB_hydrolase_fold"/>
</dbReference>